<gene>
    <name evidence="1" type="ORF">Tco_1018589</name>
</gene>
<dbReference type="EMBL" id="BQNB010017777">
    <property type="protein sequence ID" value="GJT67109.1"/>
    <property type="molecule type" value="Genomic_DNA"/>
</dbReference>
<dbReference type="Proteomes" id="UP001151760">
    <property type="component" value="Unassembled WGS sequence"/>
</dbReference>
<protein>
    <submittedName>
        <fullName evidence="1">Uncharacterized protein</fullName>
    </submittedName>
</protein>
<sequence length="104" mass="11831">MLASSHYRNVSKQTTRISIYTVNNKYHSDVLAEISRIMHRTPLLQLVNIYGVQQDYFDIEAINLELSSKPLELGGATLKMKILILAASTKDIEEQSCFLDDQLD</sequence>
<proteinExistence type="predicted"/>
<organism evidence="1 2">
    <name type="scientific">Tanacetum coccineum</name>
    <dbReference type="NCBI Taxonomy" id="301880"/>
    <lineage>
        <taxon>Eukaryota</taxon>
        <taxon>Viridiplantae</taxon>
        <taxon>Streptophyta</taxon>
        <taxon>Embryophyta</taxon>
        <taxon>Tracheophyta</taxon>
        <taxon>Spermatophyta</taxon>
        <taxon>Magnoliopsida</taxon>
        <taxon>eudicotyledons</taxon>
        <taxon>Gunneridae</taxon>
        <taxon>Pentapetalae</taxon>
        <taxon>asterids</taxon>
        <taxon>campanulids</taxon>
        <taxon>Asterales</taxon>
        <taxon>Asteraceae</taxon>
        <taxon>Asteroideae</taxon>
        <taxon>Anthemideae</taxon>
        <taxon>Anthemidinae</taxon>
        <taxon>Tanacetum</taxon>
    </lineage>
</organism>
<evidence type="ECO:0000313" key="2">
    <source>
        <dbReference type="Proteomes" id="UP001151760"/>
    </source>
</evidence>
<evidence type="ECO:0000313" key="1">
    <source>
        <dbReference type="EMBL" id="GJT67109.1"/>
    </source>
</evidence>
<name>A0ABQ5FV88_9ASTR</name>
<comment type="caution">
    <text evidence="1">The sequence shown here is derived from an EMBL/GenBank/DDBJ whole genome shotgun (WGS) entry which is preliminary data.</text>
</comment>
<reference evidence="1" key="1">
    <citation type="journal article" date="2022" name="Int. J. Mol. Sci.">
        <title>Draft Genome of Tanacetum Coccineum: Genomic Comparison of Closely Related Tanacetum-Family Plants.</title>
        <authorList>
            <person name="Yamashiro T."/>
            <person name="Shiraishi A."/>
            <person name="Nakayama K."/>
            <person name="Satake H."/>
        </authorList>
    </citation>
    <scope>NUCLEOTIDE SEQUENCE</scope>
</reference>
<keyword evidence="2" id="KW-1185">Reference proteome</keyword>
<reference evidence="1" key="2">
    <citation type="submission" date="2022-01" db="EMBL/GenBank/DDBJ databases">
        <authorList>
            <person name="Yamashiro T."/>
            <person name="Shiraishi A."/>
            <person name="Satake H."/>
            <person name="Nakayama K."/>
        </authorList>
    </citation>
    <scope>NUCLEOTIDE SEQUENCE</scope>
</reference>
<accession>A0ABQ5FV88</accession>